<keyword evidence="3" id="KW-0648">Protein biosynthesis</keyword>
<dbReference type="InterPro" id="IPR036191">
    <property type="entry name" value="RRF_sf"/>
</dbReference>
<sequence length="268" mass="30591">MYNFRAVLHAITRQSSKQISCSRSLSIANLNCLKNITLNTEPHRTWDFCKRTSPSLQPIRHYAKGKDRKKEKGKVKVEVNETQLSETINIEMMKNQMQRILEQMKDEFIRHLSLRSTSGSLEMIPVNVDGKEHTLQELAQIVRKNPKTIVINMSIFPQAIPAALKAIEKSGMNLNPQQDGTTLFIPIPKVTKEHRENLAKNAKQLFVKCKDGIREVQTKYIKQVKRKEGISQDLARSVETQIVTVADGFISQGEQILESKRDELIGKD</sequence>
<keyword evidence="7" id="KW-1185">Reference proteome</keyword>
<dbReference type="Gene3D" id="3.30.1360.40">
    <property type="match status" value="1"/>
</dbReference>
<evidence type="ECO:0000259" key="5">
    <source>
        <dbReference type="Pfam" id="PF01765"/>
    </source>
</evidence>
<evidence type="ECO:0000256" key="2">
    <source>
        <dbReference type="ARBA" id="ARBA00020581"/>
    </source>
</evidence>
<dbReference type="InterPro" id="IPR023584">
    <property type="entry name" value="Ribosome_recyc_fac_dom"/>
</dbReference>
<comment type="similarity">
    <text evidence="1">Belongs to the RRF family.</text>
</comment>
<dbReference type="Gene3D" id="1.10.132.20">
    <property type="entry name" value="Ribosome-recycling factor"/>
    <property type="match status" value="1"/>
</dbReference>
<protein>
    <recommendedName>
        <fullName evidence="2">Ribosome-recycling factor, mitochondrial</fullName>
    </recommendedName>
    <alternativeName>
        <fullName evidence="4">Ribosome-releasing factor, mitochondrial</fullName>
    </alternativeName>
</protein>
<evidence type="ECO:0000313" key="7">
    <source>
        <dbReference type="Proteomes" id="UP001153737"/>
    </source>
</evidence>
<dbReference type="AlphaFoldDB" id="A0A9P0DIU4"/>
<evidence type="ECO:0000256" key="4">
    <source>
        <dbReference type="ARBA" id="ARBA00033107"/>
    </source>
</evidence>
<dbReference type="GO" id="GO:0043023">
    <property type="term" value="F:ribosomal large subunit binding"/>
    <property type="evidence" value="ECO:0007669"/>
    <property type="project" value="TreeGrafter"/>
</dbReference>
<accession>A0A9P0DIU4</accession>
<gene>
    <name evidence="6" type="ORF">PHAECO_LOCUS3818</name>
</gene>
<reference evidence="6" key="2">
    <citation type="submission" date="2022-10" db="EMBL/GenBank/DDBJ databases">
        <authorList>
            <consortium name="ENA_rothamsted_submissions"/>
            <consortium name="culmorum"/>
            <person name="King R."/>
        </authorList>
    </citation>
    <scope>NUCLEOTIDE SEQUENCE</scope>
</reference>
<dbReference type="Pfam" id="PF01765">
    <property type="entry name" value="RRF"/>
    <property type="match status" value="1"/>
</dbReference>
<dbReference type="FunFam" id="3.30.1360.40:FF:000001">
    <property type="entry name" value="Ribosome-recycling factor"/>
    <property type="match status" value="1"/>
</dbReference>
<dbReference type="SUPFAM" id="SSF55194">
    <property type="entry name" value="Ribosome recycling factor, RRF"/>
    <property type="match status" value="1"/>
</dbReference>
<dbReference type="Proteomes" id="UP001153737">
    <property type="component" value="Chromosome 13"/>
</dbReference>
<proteinExistence type="inferred from homology"/>
<dbReference type="EMBL" id="OU896719">
    <property type="protein sequence ID" value="CAH1119666.1"/>
    <property type="molecule type" value="Genomic_DNA"/>
</dbReference>
<dbReference type="InterPro" id="IPR002661">
    <property type="entry name" value="Ribosome_recyc_fac"/>
</dbReference>
<evidence type="ECO:0000313" key="6">
    <source>
        <dbReference type="EMBL" id="CAH1119666.1"/>
    </source>
</evidence>
<dbReference type="OrthoDB" id="407355at2759"/>
<organism evidence="6 7">
    <name type="scientific">Phaedon cochleariae</name>
    <name type="common">Mustard beetle</name>
    <dbReference type="NCBI Taxonomy" id="80249"/>
    <lineage>
        <taxon>Eukaryota</taxon>
        <taxon>Metazoa</taxon>
        <taxon>Ecdysozoa</taxon>
        <taxon>Arthropoda</taxon>
        <taxon>Hexapoda</taxon>
        <taxon>Insecta</taxon>
        <taxon>Pterygota</taxon>
        <taxon>Neoptera</taxon>
        <taxon>Endopterygota</taxon>
        <taxon>Coleoptera</taxon>
        <taxon>Polyphaga</taxon>
        <taxon>Cucujiformia</taxon>
        <taxon>Chrysomeloidea</taxon>
        <taxon>Chrysomelidae</taxon>
        <taxon>Chrysomelinae</taxon>
        <taxon>Chrysomelini</taxon>
        <taxon>Phaedon</taxon>
    </lineage>
</organism>
<dbReference type="GO" id="GO:0006412">
    <property type="term" value="P:translation"/>
    <property type="evidence" value="ECO:0007669"/>
    <property type="project" value="UniProtKB-KW"/>
</dbReference>
<dbReference type="GO" id="GO:0005739">
    <property type="term" value="C:mitochondrion"/>
    <property type="evidence" value="ECO:0007669"/>
    <property type="project" value="TreeGrafter"/>
</dbReference>
<name>A0A9P0DIU4_PHACE</name>
<reference evidence="6" key="1">
    <citation type="submission" date="2022-01" db="EMBL/GenBank/DDBJ databases">
        <authorList>
            <person name="King R."/>
        </authorList>
    </citation>
    <scope>NUCLEOTIDE SEQUENCE</scope>
</reference>
<feature type="domain" description="Ribosome recycling factor" evidence="5">
    <location>
        <begin position="105"/>
        <end position="264"/>
    </location>
</feature>
<evidence type="ECO:0000256" key="3">
    <source>
        <dbReference type="ARBA" id="ARBA00022917"/>
    </source>
</evidence>
<evidence type="ECO:0000256" key="1">
    <source>
        <dbReference type="ARBA" id="ARBA00005912"/>
    </source>
</evidence>
<dbReference type="PANTHER" id="PTHR20982:SF3">
    <property type="entry name" value="MITOCHONDRIAL RIBOSOME RECYCLING FACTOR PSEUDO 1"/>
    <property type="match status" value="1"/>
</dbReference>
<dbReference type="PANTHER" id="PTHR20982">
    <property type="entry name" value="RIBOSOME RECYCLING FACTOR"/>
    <property type="match status" value="1"/>
</dbReference>